<dbReference type="AlphaFoldDB" id="A0A1T3NI65"/>
<organism evidence="1 2">
    <name type="scientific">Embleya scabrispora</name>
    <dbReference type="NCBI Taxonomy" id="159449"/>
    <lineage>
        <taxon>Bacteria</taxon>
        <taxon>Bacillati</taxon>
        <taxon>Actinomycetota</taxon>
        <taxon>Actinomycetes</taxon>
        <taxon>Kitasatosporales</taxon>
        <taxon>Streptomycetaceae</taxon>
        <taxon>Embleya</taxon>
    </lineage>
</organism>
<comment type="caution">
    <text evidence="1">The sequence shown here is derived from an EMBL/GenBank/DDBJ whole genome shotgun (WGS) entry which is preliminary data.</text>
</comment>
<evidence type="ECO:0000313" key="2">
    <source>
        <dbReference type="Proteomes" id="UP000190037"/>
    </source>
</evidence>
<protein>
    <submittedName>
        <fullName evidence="1">Uncharacterized protein</fullName>
    </submittedName>
</protein>
<dbReference type="OrthoDB" id="4132639at2"/>
<sequence length="101" mass="11003">MARRRQARLGRLTAGNPTLTATRGGVSAALLARTVVTYPETVALARALVTLPRTVSRIPRGPAAYRHARALEHIAERLELPRLAVPPDDLLRARLHHHGPA</sequence>
<reference evidence="1 2" key="1">
    <citation type="submission" date="2017-03" db="EMBL/GenBank/DDBJ databases">
        <title>Draft genome sequence of Streptomyces scabrisporus NF3, endophyte isolated from Amphipterygium adstringens.</title>
        <authorList>
            <person name="Vazquez M."/>
            <person name="Ceapa C.D."/>
            <person name="Rodriguez Luna D."/>
            <person name="Sanchez Esquivel S."/>
        </authorList>
    </citation>
    <scope>NUCLEOTIDE SEQUENCE [LARGE SCALE GENOMIC DNA]</scope>
    <source>
        <strain evidence="1 2">NF3</strain>
    </source>
</reference>
<accession>A0A1T3NI65</accession>
<gene>
    <name evidence="1" type="ORF">B4N89_46450</name>
</gene>
<name>A0A1T3NI65_9ACTN</name>
<dbReference type="Proteomes" id="UP000190037">
    <property type="component" value="Unassembled WGS sequence"/>
</dbReference>
<dbReference type="EMBL" id="MWQN01000006">
    <property type="protein sequence ID" value="OPC76478.1"/>
    <property type="molecule type" value="Genomic_DNA"/>
</dbReference>
<keyword evidence="2" id="KW-1185">Reference proteome</keyword>
<evidence type="ECO:0000313" key="1">
    <source>
        <dbReference type="EMBL" id="OPC76478.1"/>
    </source>
</evidence>
<proteinExistence type="predicted"/>
<dbReference type="RefSeq" id="WP_078982757.1">
    <property type="nucleotide sequence ID" value="NZ_MWQN01000006.1"/>
</dbReference>